<comment type="caution">
    <text evidence="1">Lacks conserved residue(s) required for the propagation of feature annotation.</text>
</comment>
<dbReference type="GO" id="GO:0005524">
    <property type="term" value="F:ATP binding"/>
    <property type="evidence" value="ECO:0007669"/>
    <property type="project" value="UniProtKB-UniRule"/>
</dbReference>
<dbReference type="InterPro" id="IPR004472">
    <property type="entry name" value="DTB_synth_BioD"/>
</dbReference>
<dbReference type="HAMAP" id="MF_00336">
    <property type="entry name" value="BioD"/>
    <property type="match status" value="1"/>
</dbReference>
<keyword evidence="1" id="KW-0547">Nucleotide-binding</keyword>
<dbReference type="STRING" id="1618207.UM93_10160"/>
<dbReference type="NCBIfam" id="TIGR00347">
    <property type="entry name" value="bioD"/>
    <property type="match status" value="1"/>
</dbReference>
<gene>
    <name evidence="1" type="primary">bioD</name>
    <name evidence="2" type="ORF">UM93_10160</name>
</gene>
<proteinExistence type="inferred from homology"/>
<name>A0A0D4BZC5_9MICC</name>
<dbReference type="RefSeq" id="WP_045075394.1">
    <property type="nucleotide sequence ID" value="NZ_CP011005.1"/>
</dbReference>
<dbReference type="CDD" id="cd03109">
    <property type="entry name" value="DTBS"/>
    <property type="match status" value="1"/>
</dbReference>
<dbReference type="AlphaFoldDB" id="A0A0D4BZC5"/>
<feature type="binding site" evidence="1">
    <location>
        <position position="53"/>
    </location>
    <ligand>
        <name>ATP</name>
        <dbReference type="ChEBI" id="CHEBI:30616"/>
    </ligand>
</feature>
<comment type="catalytic activity">
    <reaction evidence="1">
        <text>(7R,8S)-7,8-diammoniononanoate + CO2 + ATP = (4R,5S)-dethiobiotin + ADP + phosphate + 3 H(+)</text>
        <dbReference type="Rhea" id="RHEA:15805"/>
        <dbReference type="ChEBI" id="CHEBI:15378"/>
        <dbReference type="ChEBI" id="CHEBI:16526"/>
        <dbReference type="ChEBI" id="CHEBI:30616"/>
        <dbReference type="ChEBI" id="CHEBI:43474"/>
        <dbReference type="ChEBI" id="CHEBI:149469"/>
        <dbReference type="ChEBI" id="CHEBI:149473"/>
        <dbReference type="ChEBI" id="CHEBI:456216"/>
        <dbReference type="EC" id="6.3.3.3"/>
    </reaction>
</comment>
<feature type="binding site" evidence="1">
    <location>
        <position position="21"/>
    </location>
    <ligand>
        <name>Mg(2+)</name>
        <dbReference type="ChEBI" id="CHEBI:18420"/>
    </ligand>
</feature>
<comment type="cofactor">
    <cofactor evidence="1">
        <name>Mg(2+)</name>
        <dbReference type="ChEBI" id="CHEBI:18420"/>
    </cofactor>
</comment>
<protein>
    <recommendedName>
        <fullName evidence="1">ATP-dependent dethiobiotin synthetase BioD</fullName>
        <ecNumber evidence="1">6.3.3.3</ecNumber>
    </recommendedName>
    <alternativeName>
        <fullName evidence="1">DTB synthetase</fullName>
        <shortName evidence="1">DTBS</shortName>
    </alternativeName>
    <alternativeName>
        <fullName evidence="1">Dethiobiotin synthase</fullName>
    </alternativeName>
</protein>
<organism evidence="2 3">
    <name type="scientific">Psychromicrobium lacuslunae</name>
    <dbReference type="NCBI Taxonomy" id="1618207"/>
    <lineage>
        <taxon>Bacteria</taxon>
        <taxon>Bacillati</taxon>
        <taxon>Actinomycetota</taxon>
        <taxon>Actinomycetes</taxon>
        <taxon>Micrococcales</taxon>
        <taxon>Micrococcaceae</taxon>
        <taxon>Psychromicrobium</taxon>
    </lineage>
</organism>
<dbReference type="PANTHER" id="PTHR43210:SF5">
    <property type="entry name" value="DETHIOBIOTIN SYNTHETASE"/>
    <property type="match status" value="1"/>
</dbReference>
<dbReference type="GO" id="GO:0004141">
    <property type="term" value="F:dethiobiotin synthase activity"/>
    <property type="evidence" value="ECO:0007669"/>
    <property type="project" value="UniProtKB-UniRule"/>
</dbReference>
<dbReference type="HOGENOM" id="CLU_072551_1_0_11"/>
<dbReference type="EMBL" id="CP011005">
    <property type="protein sequence ID" value="AJT41792.1"/>
    <property type="molecule type" value="Genomic_DNA"/>
</dbReference>
<comment type="pathway">
    <text evidence="1">Cofactor biosynthesis; biotin biosynthesis; biotin from 7,8-diaminononanoate: step 1/2.</text>
</comment>
<dbReference type="Gene3D" id="3.40.50.300">
    <property type="entry name" value="P-loop containing nucleotide triphosphate hydrolases"/>
    <property type="match status" value="1"/>
</dbReference>
<comment type="similarity">
    <text evidence="1">Belongs to the dethiobiotin synthetase family.</text>
</comment>
<comment type="function">
    <text evidence="1">Catalyzes a mechanistically unusual reaction, the ATP-dependent insertion of CO2 between the N7 and N8 nitrogen atoms of 7,8-diaminopelargonic acid (DAPA, also called 7,8-diammoniononanoate) to form a ureido ring.</text>
</comment>
<keyword evidence="3" id="KW-1185">Reference proteome</keyword>
<feature type="binding site" evidence="1">
    <location>
        <position position="44"/>
    </location>
    <ligand>
        <name>substrate</name>
    </ligand>
</feature>
<dbReference type="InterPro" id="IPR027417">
    <property type="entry name" value="P-loop_NTPase"/>
</dbReference>
<dbReference type="PIRSF" id="PIRSF006755">
    <property type="entry name" value="DTB_synth"/>
    <property type="match status" value="1"/>
</dbReference>
<evidence type="ECO:0000256" key="1">
    <source>
        <dbReference type="HAMAP-Rule" id="MF_00336"/>
    </source>
</evidence>
<feature type="binding site" evidence="1">
    <location>
        <position position="112"/>
    </location>
    <ligand>
        <name>Mg(2+)</name>
        <dbReference type="ChEBI" id="CHEBI:18420"/>
    </ligand>
</feature>
<evidence type="ECO:0000313" key="2">
    <source>
        <dbReference type="EMBL" id="AJT41792.1"/>
    </source>
</evidence>
<keyword evidence="1" id="KW-0963">Cytoplasm</keyword>
<dbReference type="PANTHER" id="PTHR43210">
    <property type="entry name" value="DETHIOBIOTIN SYNTHETASE"/>
    <property type="match status" value="1"/>
</dbReference>
<dbReference type="GO" id="GO:0000287">
    <property type="term" value="F:magnesium ion binding"/>
    <property type="evidence" value="ECO:0007669"/>
    <property type="project" value="UniProtKB-UniRule"/>
</dbReference>
<feature type="binding site" evidence="1">
    <location>
        <begin position="112"/>
        <end position="115"/>
    </location>
    <ligand>
        <name>ATP</name>
        <dbReference type="ChEBI" id="CHEBI:30616"/>
    </ligand>
</feature>
<dbReference type="GO" id="GO:0005829">
    <property type="term" value="C:cytosol"/>
    <property type="evidence" value="ECO:0007669"/>
    <property type="project" value="TreeGrafter"/>
</dbReference>
<dbReference type="PATRIC" id="fig|1618207.4.peg.2063"/>
<sequence length="226" mass="23937">MSQELRKLIFVTGTDTEVGKTIATAALAAALHPETVAVYKPTQTGVSAGQPGDVEEVARLTGVQAVAEGIRLREPMAPVPAAAAERRELPTLGDHIARIQQLMAQHDRVLVEGAGGLLVKLDLAGHTLADLMLAFPESTAIVVCRSALGTLNHTELTLEALRHRGVSEPKLIIGSWPAAPDRIAFSNHEYLAELRSELLGAIPSGAGQLSAEQFRAGARSWLKSHG</sequence>
<evidence type="ECO:0000313" key="3">
    <source>
        <dbReference type="Proteomes" id="UP000061839"/>
    </source>
</evidence>
<dbReference type="KEGG" id="ari:UM93_10160"/>
<feature type="active site" evidence="1">
    <location>
        <position position="40"/>
    </location>
</feature>
<comment type="subcellular location">
    <subcellularLocation>
        <location evidence="1">Cytoplasm</location>
    </subcellularLocation>
</comment>
<comment type="subunit">
    <text evidence="1">Homodimer.</text>
</comment>
<reference evidence="2 3" key="1">
    <citation type="journal article" date="2015" name="Genome Announc.">
        <title>Complete Genome Sequencing of Protease-Producing Novel Arthrobacter sp. Strain IHBB 11108 Using PacBio Single-Molecule Real-Time Sequencing Technology.</title>
        <authorList>
            <person name="Kiran S."/>
            <person name="Swarnkar M.K."/>
            <person name="Pal M."/>
            <person name="Thakur R."/>
            <person name="Tewari R."/>
            <person name="Singh A.K."/>
            <person name="Gulati A."/>
        </authorList>
    </citation>
    <scope>NUCLEOTIDE SEQUENCE [LARGE SCALE GENOMIC DNA]</scope>
    <source>
        <strain evidence="2 3">IHBB 11108</strain>
    </source>
</reference>
<dbReference type="EC" id="6.3.3.3" evidence="1"/>
<dbReference type="SUPFAM" id="SSF52540">
    <property type="entry name" value="P-loop containing nucleoside triphosphate hydrolases"/>
    <property type="match status" value="1"/>
</dbReference>
<dbReference type="OrthoDB" id="9802610at2"/>
<dbReference type="Pfam" id="PF13500">
    <property type="entry name" value="AAA_26"/>
    <property type="match status" value="1"/>
</dbReference>
<feature type="binding site" evidence="1">
    <location>
        <begin position="174"/>
        <end position="175"/>
    </location>
    <ligand>
        <name>ATP</name>
        <dbReference type="ChEBI" id="CHEBI:30616"/>
    </ligand>
</feature>
<keyword evidence="1" id="KW-0067">ATP-binding</keyword>
<feature type="binding site" evidence="1">
    <location>
        <begin position="17"/>
        <end position="22"/>
    </location>
    <ligand>
        <name>ATP</name>
        <dbReference type="ChEBI" id="CHEBI:30616"/>
    </ligand>
</feature>
<dbReference type="UniPathway" id="UPA00078">
    <property type="reaction ID" value="UER00161"/>
</dbReference>
<feature type="binding site" evidence="1">
    <location>
        <position position="53"/>
    </location>
    <ligand>
        <name>Mg(2+)</name>
        <dbReference type="ChEBI" id="CHEBI:18420"/>
    </ligand>
</feature>
<dbReference type="GO" id="GO:0009102">
    <property type="term" value="P:biotin biosynthetic process"/>
    <property type="evidence" value="ECO:0007669"/>
    <property type="project" value="UniProtKB-UniRule"/>
</dbReference>
<keyword evidence="1" id="KW-0479">Metal-binding</keyword>
<keyword evidence="1" id="KW-0093">Biotin biosynthesis</keyword>
<keyword evidence="1" id="KW-0436">Ligase</keyword>
<dbReference type="Proteomes" id="UP000061839">
    <property type="component" value="Chromosome"/>
</dbReference>
<accession>A0A0D4BZC5</accession>
<keyword evidence="1" id="KW-0460">Magnesium</keyword>